<dbReference type="Pfam" id="PF00560">
    <property type="entry name" value="LRR_1"/>
    <property type="match status" value="1"/>
</dbReference>
<feature type="transmembrane region" description="Helical" evidence="13">
    <location>
        <begin position="243"/>
        <end position="265"/>
    </location>
</feature>
<feature type="region of interest" description="Disordered" evidence="12">
    <location>
        <begin position="208"/>
        <end position="229"/>
    </location>
</feature>
<evidence type="ECO:0000256" key="9">
    <source>
        <dbReference type="ARBA" id="ARBA00023136"/>
    </source>
</evidence>
<evidence type="ECO:0000256" key="11">
    <source>
        <dbReference type="SAM" id="Coils"/>
    </source>
</evidence>
<name>A0A9N9S4S0_9DIPT</name>
<keyword evidence="11" id="KW-0175">Coiled coil</keyword>
<keyword evidence="8 13" id="KW-1133">Transmembrane helix</keyword>
<keyword evidence="9 13" id="KW-0472">Membrane</keyword>
<dbReference type="EMBL" id="OU895879">
    <property type="protein sequence ID" value="CAG9809249.1"/>
    <property type="molecule type" value="Genomic_DNA"/>
</dbReference>
<keyword evidence="6" id="KW-0732">Signal</keyword>
<evidence type="ECO:0000256" key="5">
    <source>
        <dbReference type="ARBA" id="ARBA00022692"/>
    </source>
</evidence>
<reference evidence="14" key="1">
    <citation type="submission" date="2022-01" db="EMBL/GenBank/DDBJ databases">
        <authorList>
            <person name="King R."/>
        </authorList>
    </citation>
    <scope>NUCLEOTIDE SEQUENCE</scope>
</reference>
<evidence type="ECO:0000256" key="10">
    <source>
        <dbReference type="ARBA" id="ARBA00037847"/>
    </source>
</evidence>
<keyword evidence="3" id="KW-1003">Cell membrane</keyword>
<dbReference type="PROSITE" id="PS51450">
    <property type="entry name" value="LRR"/>
    <property type="match status" value="1"/>
</dbReference>
<dbReference type="InterPro" id="IPR001611">
    <property type="entry name" value="Leu-rich_rpt"/>
</dbReference>
<dbReference type="SMART" id="SM00369">
    <property type="entry name" value="LRR_TYP"/>
    <property type="match status" value="3"/>
</dbReference>
<evidence type="ECO:0008006" key="16">
    <source>
        <dbReference type="Google" id="ProtNLM"/>
    </source>
</evidence>
<evidence type="ECO:0000256" key="1">
    <source>
        <dbReference type="ARBA" id="ARBA00004236"/>
    </source>
</evidence>
<dbReference type="PANTHER" id="PTHR48062">
    <property type="entry name" value="RECEPTOR-LIKE PROTEIN 14"/>
    <property type="match status" value="1"/>
</dbReference>
<dbReference type="Gene3D" id="3.80.10.10">
    <property type="entry name" value="Ribonuclease Inhibitor"/>
    <property type="match status" value="1"/>
</dbReference>
<dbReference type="SUPFAM" id="SSF52058">
    <property type="entry name" value="L domain-like"/>
    <property type="match status" value="1"/>
</dbReference>
<accession>A0A9N9S4S0</accession>
<keyword evidence="4" id="KW-0433">Leucine-rich repeat</keyword>
<sequence length="301" mass="35264">MPKVKVKINVKERLEDNVLDLSLLEIEDIPVRDIAEVKRATVLDLSSNNIRFIPKNFGTHLSHIYRIDLSKNQLRFLPDDFGNLTNLKHLDLYNNQLEHLPITFGHLSKLKYLDLKANPLNPALQKIIGPCITGKDCQNAAKNVVPYYIDLEKKLIYEKRKKAEREEKERELEAERQREEKRLAKKAARKERKLLEKQQAEEENLISNDNEIKESLSDEPESNNKQNVSVKSVPSTSLNFVKLIIRIFLFFFIIIMLGAIIFKYLPTQFNAITSFLSDRQRKVFYNLFERIDESVQYFTNK</sequence>
<evidence type="ECO:0000256" key="6">
    <source>
        <dbReference type="ARBA" id="ARBA00022729"/>
    </source>
</evidence>
<comment type="subcellular location">
    <subcellularLocation>
        <location evidence="1">Cell membrane</location>
    </subcellularLocation>
    <subcellularLocation>
        <location evidence="10">Endomembrane system</location>
        <topology evidence="10">Single-pass membrane protein</topology>
    </subcellularLocation>
</comment>
<evidence type="ECO:0000313" key="15">
    <source>
        <dbReference type="Proteomes" id="UP001153620"/>
    </source>
</evidence>
<dbReference type="Pfam" id="PF13855">
    <property type="entry name" value="LRR_8"/>
    <property type="match status" value="1"/>
</dbReference>
<dbReference type="AlphaFoldDB" id="A0A9N9S4S0"/>
<gene>
    <name evidence="14" type="ORF">CHIRRI_LOCUS12077</name>
</gene>
<feature type="coiled-coil region" evidence="11">
    <location>
        <begin position="158"/>
        <end position="208"/>
    </location>
</feature>
<dbReference type="Proteomes" id="UP001153620">
    <property type="component" value="Chromosome 3"/>
</dbReference>
<dbReference type="PANTHER" id="PTHR48062:SF52">
    <property type="entry name" value="RECEPTOR-LIKE PROTEIN 8-RELATED"/>
    <property type="match status" value="1"/>
</dbReference>
<evidence type="ECO:0000256" key="2">
    <source>
        <dbReference type="ARBA" id="ARBA00009592"/>
    </source>
</evidence>
<evidence type="ECO:0000256" key="8">
    <source>
        <dbReference type="ARBA" id="ARBA00022989"/>
    </source>
</evidence>
<evidence type="ECO:0000256" key="12">
    <source>
        <dbReference type="SAM" id="MobiDB-lite"/>
    </source>
</evidence>
<dbReference type="InterPro" id="IPR051502">
    <property type="entry name" value="RLP_Defense_Trigger"/>
</dbReference>
<keyword evidence="7" id="KW-0677">Repeat</keyword>
<keyword evidence="5 13" id="KW-0812">Transmembrane</keyword>
<keyword evidence="15" id="KW-1185">Reference proteome</keyword>
<dbReference type="InterPro" id="IPR032675">
    <property type="entry name" value="LRR_dom_sf"/>
</dbReference>
<evidence type="ECO:0000256" key="7">
    <source>
        <dbReference type="ARBA" id="ARBA00022737"/>
    </source>
</evidence>
<evidence type="ECO:0000256" key="4">
    <source>
        <dbReference type="ARBA" id="ARBA00022614"/>
    </source>
</evidence>
<dbReference type="GO" id="GO:0012505">
    <property type="term" value="C:endomembrane system"/>
    <property type="evidence" value="ECO:0007669"/>
    <property type="project" value="UniProtKB-SubCell"/>
</dbReference>
<reference evidence="14" key="2">
    <citation type="submission" date="2022-10" db="EMBL/GenBank/DDBJ databases">
        <authorList>
            <consortium name="ENA_rothamsted_submissions"/>
            <consortium name="culmorum"/>
            <person name="King R."/>
        </authorList>
    </citation>
    <scope>NUCLEOTIDE SEQUENCE</scope>
</reference>
<evidence type="ECO:0000256" key="13">
    <source>
        <dbReference type="SAM" id="Phobius"/>
    </source>
</evidence>
<dbReference type="GO" id="GO:0005886">
    <property type="term" value="C:plasma membrane"/>
    <property type="evidence" value="ECO:0007669"/>
    <property type="project" value="UniProtKB-SubCell"/>
</dbReference>
<organism evidence="14 15">
    <name type="scientific">Chironomus riparius</name>
    <dbReference type="NCBI Taxonomy" id="315576"/>
    <lineage>
        <taxon>Eukaryota</taxon>
        <taxon>Metazoa</taxon>
        <taxon>Ecdysozoa</taxon>
        <taxon>Arthropoda</taxon>
        <taxon>Hexapoda</taxon>
        <taxon>Insecta</taxon>
        <taxon>Pterygota</taxon>
        <taxon>Neoptera</taxon>
        <taxon>Endopterygota</taxon>
        <taxon>Diptera</taxon>
        <taxon>Nematocera</taxon>
        <taxon>Chironomoidea</taxon>
        <taxon>Chironomidae</taxon>
        <taxon>Chironominae</taxon>
        <taxon>Chironomus</taxon>
    </lineage>
</organism>
<dbReference type="OrthoDB" id="1394818at2759"/>
<evidence type="ECO:0000313" key="14">
    <source>
        <dbReference type="EMBL" id="CAG9809249.1"/>
    </source>
</evidence>
<protein>
    <recommendedName>
        <fullName evidence="16">Leucine-rich repeat-containing protein 59</fullName>
    </recommendedName>
</protein>
<comment type="similarity">
    <text evidence="2">Belongs to the RLP family.</text>
</comment>
<proteinExistence type="inferred from homology"/>
<dbReference type="InterPro" id="IPR003591">
    <property type="entry name" value="Leu-rich_rpt_typical-subtyp"/>
</dbReference>
<evidence type="ECO:0000256" key="3">
    <source>
        <dbReference type="ARBA" id="ARBA00022475"/>
    </source>
</evidence>